<dbReference type="Pfam" id="PF22486">
    <property type="entry name" value="MATH_2"/>
    <property type="match status" value="1"/>
</dbReference>
<keyword evidence="7" id="KW-1185">Reference proteome</keyword>
<dbReference type="PROSITE" id="PS50144">
    <property type="entry name" value="MATH"/>
    <property type="match status" value="1"/>
</dbReference>
<evidence type="ECO:0000313" key="6">
    <source>
        <dbReference type="EMBL" id="TVU31085.1"/>
    </source>
</evidence>
<accession>A0A5J9V581</accession>
<protein>
    <recommendedName>
        <fullName evidence="8">BTB domain-containing protein</fullName>
    </recommendedName>
</protein>
<feature type="domain" description="MATH" evidence="5">
    <location>
        <begin position="23"/>
        <end position="147"/>
    </location>
</feature>
<evidence type="ECO:0000256" key="2">
    <source>
        <dbReference type="ARBA" id="ARBA00010846"/>
    </source>
</evidence>
<feature type="non-terminal residue" evidence="6">
    <location>
        <position position="1"/>
    </location>
</feature>
<dbReference type="Proteomes" id="UP000324897">
    <property type="component" value="Chromosome 1"/>
</dbReference>
<evidence type="ECO:0000256" key="1">
    <source>
        <dbReference type="ARBA" id="ARBA00004906"/>
    </source>
</evidence>
<dbReference type="InterPro" id="IPR011333">
    <property type="entry name" value="SKP1/BTB/POZ_sf"/>
</dbReference>
<dbReference type="Pfam" id="PF00651">
    <property type="entry name" value="BTB"/>
    <property type="match status" value="1"/>
</dbReference>
<comment type="caution">
    <text evidence="6">The sequence shown here is derived from an EMBL/GenBank/DDBJ whole genome shotgun (WGS) entry which is preliminary data.</text>
</comment>
<feature type="compositionally biased region" description="Basic and acidic residues" evidence="3">
    <location>
        <begin position="257"/>
        <end position="274"/>
    </location>
</feature>
<dbReference type="InterPro" id="IPR000210">
    <property type="entry name" value="BTB/POZ_dom"/>
</dbReference>
<dbReference type="CDD" id="cd00121">
    <property type="entry name" value="MATH"/>
    <property type="match status" value="1"/>
</dbReference>
<dbReference type="PROSITE" id="PS50097">
    <property type="entry name" value="BTB"/>
    <property type="match status" value="1"/>
</dbReference>
<dbReference type="Gene3D" id="1.25.40.420">
    <property type="match status" value="1"/>
</dbReference>
<dbReference type="InterPro" id="IPR002083">
    <property type="entry name" value="MATH/TRAF_dom"/>
</dbReference>
<dbReference type="InterPro" id="IPR045005">
    <property type="entry name" value="BPM1-6"/>
</dbReference>
<proteinExistence type="inferred from homology"/>
<dbReference type="InterPro" id="IPR056423">
    <property type="entry name" value="BACK_BPM_SPOP"/>
</dbReference>
<evidence type="ECO:0000259" key="4">
    <source>
        <dbReference type="PROSITE" id="PS50097"/>
    </source>
</evidence>
<comment type="similarity">
    <text evidence="2">Belongs to the Tdpoz family.</text>
</comment>
<dbReference type="Pfam" id="PF24570">
    <property type="entry name" value="BACK_BPM_SPOP"/>
    <property type="match status" value="1"/>
</dbReference>
<dbReference type="EMBL" id="RWGY01000011">
    <property type="protein sequence ID" value="TVU31085.1"/>
    <property type="molecule type" value="Genomic_DNA"/>
</dbReference>
<dbReference type="Gramene" id="TVU31085">
    <property type="protein sequence ID" value="TVU31085"/>
    <property type="gene ID" value="EJB05_22754"/>
</dbReference>
<sequence length="374" mass="42082">MSPAAGGDKRLRSASSIIADTTRGYHILKIDGYSLTKGTPTGECLKSHPFTLGGHRWCIHYYPNGDKPESKDYISIFLHLDQSVSKAVKACYQLNFIDDVDEKTLAFRGVRIFESNGSRGFTQFMKREDFEKSKHLKDDSFAIRCDMVVINEFRVVQEKADLVDTPVFVSVPPSSLHEHLGDLLRTEKGADVVFEVGGETFAAHRCVLAARSPVFSAELLGMMKESDTAGVVRIDDMEAKVFKTLLHFVYTDSLPKTKKEEEEKEKEKEEKEEGEKEEEEDVMFQHLLVAADRYNLERLKLMCEEKLCNYIDSGTVATVLALAEQHHCTGLKKACFSFLRSPENLKAVMSSDGFKHLSRSCPTIMEELVAMLGT</sequence>
<dbReference type="Gene3D" id="3.30.710.10">
    <property type="entry name" value="Potassium Channel Kv1.1, Chain A"/>
    <property type="match status" value="1"/>
</dbReference>
<evidence type="ECO:0008006" key="8">
    <source>
        <dbReference type="Google" id="ProtNLM"/>
    </source>
</evidence>
<reference evidence="6 7" key="1">
    <citation type="journal article" date="2019" name="Sci. Rep.">
        <title>A high-quality genome of Eragrostis curvula grass provides insights into Poaceae evolution and supports new strategies to enhance forage quality.</title>
        <authorList>
            <person name="Carballo J."/>
            <person name="Santos B.A.C.M."/>
            <person name="Zappacosta D."/>
            <person name="Garbus I."/>
            <person name="Selva J.P."/>
            <person name="Gallo C.A."/>
            <person name="Diaz A."/>
            <person name="Albertini E."/>
            <person name="Caccamo M."/>
            <person name="Echenique V."/>
        </authorList>
    </citation>
    <scope>NUCLEOTIDE SEQUENCE [LARGE SCALE GENOMIC DNA]</scope>
    <source>
        <strain evidence="7">cv. Victoria</strain>
        <tissue evidence="6">Leaf</tissue>
    </source>
</reference>
<dbReference type="SUPFAM" id="SSF54695">
    <property type="entry name" value="POZ domain"/>
    <property type="match status" value="1"/>
</dbReference>
<gene>
    <name evidence="6" type="ORF">EJB05_22754</name>
</gene>
<dbReference type="SMART" id="SM00061">
    <property type="entry name" value="MATH"/>
    <property type="match status" value="1"/>
</dbReference>
<dbReference type="InterPro" id="IPR008974">
    <property type="entry name" value="TRAF-like"/>
</dbReference>
<comment type="pathway">
    <text evidence="1">Protein modification; protein ubiquitination.</text>
</comment>
<dbReference type="CDD" id="cd18280">
    <property type="entry name" value="BTB_POZ_BPM_plant"/>
    <property type="match status" value="1"/>
</dbReference>
<dbReference type="SMART" id="SM00225">
    <property type="entry name" value="BTB"/>
    <property type="match status" value="1"/>
</dbReference>
<dbReference type="PANTHER" id="PTHR26379">
    <property type="entry name" value="BTB/POZ AND MATH DOMAIN-CONTAINING PROTEIN 1"/>
    <property type="match status" value="1"/>
</dbReference>
<organism evidence="6 7">
    <name type="scientific">Eragrostis curvula</name>
    <name type="common">weeping love grass</name>
    <dbReference type="NCBI Taxonomy" id="38414"/>
    <lineage>
        <taxon>Eukaryota</taxon>
        <taxon>Viridiplantae</taxon>
        <taxon>Streptophyta</taxon>
        <taxon>Embryophyta</taxon>
        <taxon>Tracheophyta</taxon>
        <taxon>Spermatophyta</taxon>
        <taxon>Magnoliopsida</taxon>
        <taxon>Liliopsida</taxon>
        <taxon>Poales</taxon>
        <taxon>Poaceae</taxon>
        <taxon>PACMAD clade</taxon>
        <taxon>Chloridoideae</taxon>
        <taxon>Eragrostideae</taxon>
        <taxon>Eragrostidinae</taxon>
        <taxon>Eragrostis</taxon>
    </lineage>
</organism>
<dbReference type="OrthoDB" id="6359816at2759"/>
<dbReference type="SUPFAM" id="SSF49599">
    <property type="entry name" value="TRAF domain-like"/>
    <property type="match status" value="1"/>
</dbReference>
<evidence type="ECO:0000259" key="5">
    <source>
        <dbReference type="PROSITE" id="PS50144"/>
    </source>
</evidence>
<evidence type="ECO:0000313" key="7">
    <source>
        <dbReference type="Proteomes" id="UP000324897"/>
    </source>
</evidence>
<dbReference type="Gene3D" id="2.60.210.10">
    <property type="entry name" value="Apoptosis, Tumor Necrosis Factor Receptor Associated Protein 2, Chain A"/>
    <property type="match status" value="1"/>
</dbReference>
<feature type="domain" description="BTB" evidence="4">
    <location>
        <begin position="190"/>
        <end position="258"/>
    </location>
</feature>
<dbReference type="PANTHER" id="PTHR26379:SF429">
    <property type="entry name" value="OS10G0428900 PROTEIN"/>
    <property type="match status" value="1"/>
</dbReference>
<evidence type="ECO:0000256" key="3">
    <source>
        <dbReference type="SAM" id="MobiDB-lite"/>
    </source>
</evidence>
<dbReference type="AlphaFoldDB" id="A0A5J9V581"/>
<dbReference type="GO" id="GO:0016567">
    <property type="term" value="P:protein ubiquitination"/>
    <property type="evidence" value="ECO:0007669"/>
    <property type="project" value="InterPro"/>
</dbReference>
<feature type="region of interest" description="Disordered" evidence="3">
    <location>
        <begin position="257"/>
        <end position="279"/>
    </location>
</feature>
<name>A0A5J9V581_9POAL</name>